<dbReference type="Proteomes" id="UP000798662">
    <property type="component" value="Chromosome 1"/>
</dbReference>
<evidence type="ECO:0000313" key="1">
    <source>
        <dbReference type="EMBL" id="KAK1859680.1"/>
    </source>
</evidence>
<dbReference type="EMBL" id="CM020618">
    <property type="protein sequence ID" value="KAK1859680.1"/>
    <property type="molecule type" value="Genomic_DNA"/>
</dbReference>
<protein>
    <submittedName>
        <fullName evidence="1">Uncharacterized protein</fullName>
    </submittedName>
</protein>
<reference evidence="1" key="1">
    <citation type="submission" date="2019-11" db="EMBL/GenBank/DDBJ databases">
        <title>Nori genome reveals adaptations in red seaweeds to the harsh intertidal environment.</title>
        <authorList>
            <person name="Wang D."/>
            <person name="Mao Y."/>
        </authorList>
    </citation>
    <scope>NUCLEOTIDE SEQUENCE</scope>
    <source>
        <tissue evidence="1">Gametophyte</tissue>
    </source>
</reference>
<organism evidence="1 2">
    <name type="scientific">Pyropia yezoensis</name>
    <name type="common">Susabi-nori</name>
    <name type="synonym">Porphyra yezoensis</name>
    <dbReference type="NCBI Taxonomy" id="2788"/>
    <lineage>
        <taxon>Eukaryota</taxon>
        <taxon>Rhodophyta</taxon>
        <taxon>Bangiophyceae</taxon>
        <taxon>Bangiales</taxon>
        <taxon>Bangiaceae</taxon>
        <taxon>Pyropia</taxon>
    </lineage>
</organism>
<keyword evidence="2" id="KW-1185">Reference proteome</keyword>
<accession>A0ACC3BNZ0</accession>
<gene>
    <name evidence="1" type="ORF">I4F81_002274</name>
</gene>
<sequence>MARRRGTRRVALAAAAAVAAAVVAAVATAPAPAGATHDRHRGDDDGGGGGGGRGGGGCYGGGGYPHGPGRGRCVPALPRQAPRAGGVFGVANRGGGTVSLIDAVTEEVVDTYPLPRGGEPMYLATPFGTREVWVGDRANSVLHVLQVFENKFFPTFQLHLPGCDGVFHTMASMVPVSSGGTVWTTCDVSNVTVVADVTTHTVLATIPRPDGVDGVPHDTIANDRFGYVSYIKNSDGAGYVAVYCLRTFSLLRLIRTAEDPHIGLFADSSVIIAAQGGEVSTYAQGLSGGRPLTVDATQPSPHGVTVAQGGRNGYITNIADGGDAAIVTYRLGASAGAPQAGCGAVKTSRPIPHNLSIASDDRVMLLTHSGPNSTVVGLWSVDDDGCVEPDSERLVETGGNPFGVCFLRALTVPERPCC</sequence>
<proteinExistence type="predicted"/>
<comment type="caution">
    <text evidence="1">The sequence shown here is derived from an EMBL/GenBank/DDBJ whole genome shotgun (WGS) entry which is preliminary data.</text>
</comment>
<name>A0ACC3BNZ0_PYRYE</name>
<evidence type="ECO:0000313" key="2">
    <source>
        <dbReference type="Proteomes" id="UP000798662"/>
    </source>
</evidence>